<dbReference type="InterPro" id="IPR029063">
    <property type="entry name" value="SAM-dependent_MTases_sf"/>
</dbReference>
<dbReference type="Proteomes" id="UP000663844">
    <property type="component" value="Unassembled WGS sequence"/>
</dbReference>
<evidence type="ECO:0000313" key="6">
    <source>
        <dbReference type="Proteomes" id="UP000663891"/>
    </source>
</evidence>
<feature type="domain" description="Methyltransferase" evidence="1">
    <location>
        <begin position="47"/>
        <end position="160"/>
    </location>
</feature>
<evidence type="ECO:0000313" key="4">
    <source>
        <dbReference type="EMBL" id="CAF3663227.1"/>
    </source>
</evidence>
<dbReference type="SUPFAM" id="SSF53335">
    <property type="entry name" value="S-adenosyl-L-methionine-dependent methyltransferases"/>
    <property type="match status" value="1"/>
</dbReference>
<reference evidence="3" key="1">
    <citation type="submission" date="2021-02" db="EMBL/GenBank/DDBJ databases">
        <authorList>
            <person name="Nowell W R."/>
        </authorList>
    </citation>
    <scope>NUCLEOTIDE SEQUENCE</scope>
</reference>
<comment type="caution">
    <text evidence="3">The sequence shown here is derived from an EMBL/GenBank/DDBJ whole genome shotgun (WGS) entry which is preliminary data.</text>
</comment>
<dbReference type="OrthoDB" id="7771310at2759"/>
<dbReference type="Proteomes" id="UP000663891">
    <property type="component" value="Unassembled WGS sequence"/>
</dbReference>
<dbReference type="Proteomes" id="UP000663881">
    <property type="component" value="Unassembled WGS sequence"/>
</dbReference>
<dbReference type="EMBL" id="CAJNOG010000554">
    <property type="protein sequence ID" value="CAF1293824.1"/>
    <property type="molecule type" value="Genomic_DNA"/>
</dbReference>
<accession>A0A815HCD2</accession>
<dbReference type="InterPro" id="IPR025714">
    <property type="entry name" value="Methyltranfer_dom"/>
</dbReference>
<evidence type="ECO:0000313" key="3">
    <source>
        <dbReference type="EMBL" id="CAF1352688.1"/>
    </source>
</evidence>
<dbReference type="Proteomes" id="UP000663845">
    <property type="component" value="Unassembled WGS sequence"/>
</dbReference>
<dbReference type="PANTHER" id="PTHR43861:SF1">
    <property type="entry name" value="TRANS-ACONITATE 2-METHYLTRANSFERASE"/>
    <property type="match status" value="1"/>
</dbReference>
<gene>
    <name evidence="2" type="ORF">JYZ213_LOCUS31925</name>
    <name evidence="4" type="ORF">OKA104_LOCUS9914</name>
    <name evidence="5" type="ORF">OXD698_LOCUS36661</name>
    <name evidence="3" type="ORF">VCS650_LOCUS33860</name>
</gene>
<protein>
    <recommendedName>
        <fullName evidence="1">Methyltransferase domain-containing protein</fullName>
    </recommendedName>
</protein>
<dbReference type="CDD" id="cd02440">
    <property type="entry name" value="AdoMet_MTases"/>
    <property type="match status" value="1"/>
</dbReference>
<dbReference type="Gene3D" id="3.40.50.150">
    <property type="entry name" value="Vaccinia Virus protein VP39"/>
    <property type="match status" value="1"/>
</dbReference>
<sequence>MASELENVEKIWDEHAEYWNQCIGDEGDKNRTESSDICLWKYIGNVNNKVILDAGCGNGYLTIKFALQTQAKRIIGVDLSSAMIKITKENINRRIKQENDSKRIEIHHDSVTELKSIENNSIDLIISNYVLMDTPDLDLVLKAFQRVLKSSGRLIIVIVHPCFESVAEKDGSKRIYTWTKSYFDETPAKQEWDKFSLNMYHRPLSVYFEMFNKYNFTLMNFDEPKFYSPIHQYDFTCACLFHLKKN</sequence>
<dbReference type="AlphaFoldDB" id="A0A815HCD2"/>
<name>A0A815HCD2_9BILA</name>
<evidence type="ECO:0000313" key="2">
    <source>
        <dbReference type="EMBL" id="CAF1293824.1"/>
    </source>
</evidence>
<organism evidence="3 6">
    <name type="scientific">Adineta steineri</name>
    <dbReference type="NCBI Taxonomy" id="433720"/>
    <lineage>
        <taxon>Eukaryota</taxon>
        <taxon>Metazoa</taxon>
        <taxon>Spiralia</taxon>
        <taxon>Gnathifera</taxon>
        <taxon>Rotifera</taxon>
        <taxon>Eurotatoria</taxon>
        <taxon>Bdelloidea</taxon>
        <taxon>Adinetida</taxon>
        <taxon>Adinetidae</taxon>
        <taxon>Adineta</taxon>
    </lineage>
</organism>
<dbReference type="EMBL" id="CAJNON010000680">
    <property type="protein sequence ID" value="CAF1352688.1"/>
    <property type="molecule type" value="Genomic_DNA"/>
</dbReference>
<dbReference type="PANTHER" id="PTHR43861">
    <property type="entry name" value="TRANS-ACONITATE 2-METHYLTRANSFERASE-RELATED"/>
    <property type="match status" value="1"/>
</dbReference>
<dbReference type="EMBL" id="CAJOAY010000430">
    <property type="protein sequence ID" value="CAF3663227.1"/>
    <property type="molecule type" value="Genomic_DNA"/>
</dbReference>
<dbReference type="EMBL" id="CAJOAZ010006123">
    <property type="protein sequence ID" value="CAF4124255.1"/>
    <property type="molecule type" value="Genomic_DNA"/>
</dbReference>
<evidence type="ECO:0000259" key="1">
    <source>
        <dbReference type="Pfam" id="PF13847"/>
    </source>
</evidence>
<evidence type="ECO:0000313" key="5">
    <source>
        <dbReference type="EMBL" id="CAF4124255.1"/>
    </source>
</evidence>
<dbReference type="Pfam" id="PF13847">
    <property type="entry name" value="Methyltransf_31"/>
    <property type="match status" value="1"/>
</dbReference>
<proteinExistence type="predicted"/>